<dbReference type="GO" id="GO:0004252">
    <property type="term" value="F:serine-type endopeptidase activity"/>
    <property type="evidence" value="ECO:0007669"/>
    <property type="project" value="InterPro"/>
</dbReference>
<dbReference type="InterPro" id="IPR044244">
    <property type="entry name" value="TTC27/Emw1"/>
</dbReference>
<dbReference type="RefSeq" id="WP_316413789.1">
    <property type="nucleotide sequence ID" value="NZ_AP027080.1"/>
</dbReference>
<protein>
    <recommendedName>
        <fullName evidence="6">Serine protease</fullName>
    </recommendedName>
</protein>
<keyword evidence="1" id="KW-0677">Repeat</keyword>
<keyword evidence="5" id="KW-1185">Reference proteome</keyword>
<dbReference type="InterPro" id="IPR011990">
    <property type="entry name" value="TPR-like_helical_dom_sf"/>
</dbReference>
<dbReference type="InterPro" id="IPR009003">
    <property type="entry name" value="Peptidase_S1_PA"/>
</dbReference>
<dbReference type="Pfam" id="PF13365">
    <property type="entry name" value="Trypsin_2"/>
    <property type="match status" value="1"/>
</dbReference>
<dbReference type="InterPro" id="IPR001940">
    <property type="entry name" value="Peptidase_S1C"/>
</dbReference>
<keyword evidence="2 3" id="KW-0802">TPR repeat</keyword>
<gene>
    <name evidence="4" type="ORF">METEAL_00620</name>
</gene>
<dbReference type="GO" id="GO:0006508">
    <property type="term" value="P:proteolysis"/>
    <property type="evidence" value="ECO:0007669"/>
    <property type="project" value="InterPro"/>
</dbReference>
<dbReference type="PANTHER" id="PTHR16193:SF0">
    <property type="entry name" value="TETRATRICOPEPTIDE REPEAT PROTEIN 27"/>
    <property type="match status" value="1"/>
</dbReference>
<evidence type="ECO:0000256" key="3">
    <source>
        <dbReference type="PROSITE-ProRule" id="PRU00339"/>
    </source>
</evidence>
<dbReference type="EMBL" id="AP027080">
    <property type="protein sequence ID" value="BDU70888.1"/>
    <property type="molecule type" value="Genomic_DNA"/>
</dbReference>
<proteinExistence type="predicted"/>
<accession>A0AA48GV44</accession>
<feature type="repeat" description="TPR" evidence="3">
    <location>
        <begin position="291"/>
        <end position="324"/>
    </location>
</feature>
<dbReference type="PROSITE" id="PS50005">
    <property type="entry name" value="TPR"/>
    <property type="match status" value="1"/>
</dbReference>
<evidence type="ECO:0008006" key="6">
    <source>
        <dbReference type="Google" id="ProtNLM"/>
    </source>
</evidence>
<dbReference type="InterPro" id="IPR019734">
    <property type="entry name" value="TPR_rpt"/>
</dbReference>
<sequence>MIRRTLALLALAGALDAQTGSMPLEQAARSVVLVQAETAPGQYQQGSGVVLGQAFVATNAHVVKNAYRIQVVKDGRSWQAQALCLAADRDLVLLSLPGLPLPAALPIAPDALREGLPVHAMGYPGGQGIHTESGRVTALWAFRGDRLIQTDTHNRPGSSGGGLFTEDGRLAGITTFALSRNSGVDFAVPVDWVLALIQNRSGAPSLACPLVVVERLLVDFGDLMQQDPGNEANWSRLTQGWVRESPGSPDAWFARGTAVDQAVRSRPEEPALRESALEAYRRTVALDPGHAKAWNNLGADLDALNRFPEAHAAFRRALEADPGYGLAWLNLGASLMNTQAFEEAAQALQRGLQTLGDQAIAWARLAHCEMKLGHPAQALVHYRLALRYEPFRAEWWGELHRVALRAGDQALAREALARIRTLAPELEKDLQD</sequence>
<dbReference type="SUPFAM" id="SSF48452">
    <property type="entry name" value="TPR-like"/>
    <property type="match status" value="1"/>
</dbReference>
<evidence type="ECO:0000256" key="1">
    <source>
        <dbReference type="ARBA" id="ARBA00022737"/>
    </source>
</evidence>
<dbReference type="Gene3D" id="1.25.40.10">
    <property type="entry name" value="Tetratricopeptide repeat domain"/>
    <property type="match status" value="2"/>
</dbReference>
<dbReference type="PRINTS" id="PR00834">
    <property type="entry name" value="PROTEASES2C"/>
</dbReference>
<evidence type="ECO:0000313" key="4">
    <source>
        <dbReference type="EMBL" id="BDU70888.1"/>
    </source>
</evidence>
<dbReference type="KEGG" id="msil:METEAL_00620"/>
<dbReference type="SMART" id="SM00028">
    <property type="entry name" value="TPR"/>
    <property type="match status" value="3"/>
</dbReference>
<dbReference type="Gene3D" id="2.40.10.120">
    <property type="match status" value="1"/>
</dbReference>
<name>A0AA48GV44_9BACT</name>
<dbReference type="PANTHER" id="PTHR16193">
    <property type="entry name" value="TETRATRICOPEPTIDE REPEAT PROTEIN 27"/>
    <property type="match status" value="1"/>
</dbReference>
<evidence type="ECO:0000313" key="5">
    <source>
        <dbReference type="Proteomes" id="UP001238179"/>
    </source>
</evidence>
<dbReference type="Proteomes" id="UP001238179">
    <property type="component" value="Chromosome"/>
</dbReference>
<dbReference type="SUPFAM" id="SSF50494">
    <property type="entry name" value="Trypsin-like serine proteases"/>
    <property type="match status" value="1"/>
</dbReference>
<reference evidence="5" key="1">
    <citation type="journal article" date="2023" name="Int. J. Syst. Evol. Microbiol.">
        <title>Mesoterricola silvestris gen. nov., sp. nov., Mesoterricola sediminis sp. nov., Geothrix oryzae sp. nov., Geothrix edaphica sp. nov., Geothrix rubra sp. nov., and Geothrix limicola sp. nov., six novel members of Acidobacteriota isolated from soils.</title>
        <authorList>
            <person name="Itoh H."/>
            <person name="Sugisawa Y."/>
            <person name="Mise K."/>
            <person name="Xu Z."/>
            <person name="Kuniyasu M."/>
            <person name="Ushijima N."/>
            <person name="Kawano K."/>
            <person name="Kobayashi E."/>
            <person name="Shiratori Y."/>
            <person name="Masuda Y."/>
            <person name="Senoo K."/>
        </authorList>
    </citation>
    <scope>NUCLEOTIDE SEQUENCE [LARGE SCALE GENOMIC DNA]</scope>
    <source>
        <strain evidence="5">W79</strain>
    </source>
</reference>
<dbReference type="Pfam" id="PF13432">
    <property type="entry name" value="TPR_16"/>
    <property type="match status" value="2"/>
</dbReference>
<organism evidence="4 5">
    <name type="scientific">Mesoterricola silvestris</name>
    <dbReference type="NCBI Taxonomy" id="2927979"/>
    <lineage>
        <taxon>Bacteria</taxon>
        <taxon>Pseudomonadati</taxon>
        <taxon>Acidobacteriota</taxon>
        <taxon>Holophagae</taxon>
        <taxon>Holophagales</taxon>
        <taxon>Holophagaceae</taxon>
        <taxon>Mesoterricola</taxon>
    </lineage>
</organism>
<evidence type="ECO:0000256" key="2">
    <source>
        <dbReference type="ARBA" id="ARBA00022803"/>
    </source>
</evidence>
<dbReference type="AlphaFoldDB" id="A0AA48GV44"/>